<comment type="caution">
    <text evidence="1">The sequence shown here is derived from an EMBL/GenBank/DDBJ whole genome shotgun (WGS) entry which is preliminary data.</text>
</comment>
<organism evidence="1 2">
    <name type="scientific">Araneus ventricosus</name>
    <name type="common">Orbweaver spider</name>
    <name type="synonym">Epeira ventricosa</name>
    <dbReference type="NCBI Taxonomy" id="182803"/>
    <lineage>
        <taxon>Eukaryota</taxon>
        <taxon>Metazoa</taxon>
        <taxon>Ecdysozoa</taxon>
        <taxon>Arthropoda</taxon>
        <taxon>Chelicerata</taxon>
        <taxon>Arachnida</taxon>
        <taxon>Araneae</taxon>
        <taxon>Araneomorphae</taxon>
        <taxon>Entelegynae</taxon>
        <taxon>Araneoidea</taxon>
        <taxon>Araneidae</taxon>
        <taxon>Araneus</taxon>
    </lineage>
</organism>
<dbReference type="EMBL" id="BGPR01000261">
    <property type="protein sequence ID" value="GBM08752.1"/>
    <property type="molecule type" value="Genomic_DNA"/>
</dbReference>
<name>A0A4Y2CW98_ARAVE</name>
<evidence type="ECO:0000313" key="1">
    <source>
        <dbReference type="EMBL" id="GBM08752.1"/>
    </source>
</evidence>
<protein>
    <submittedName>
        <fullName evidence="1">Uncharacterized protein</fullName>
    </submittedName>
</protein>
<proteinExistence type="predicted"/>
<sequence>MKTYRFPFDTVTLGVVLPPNDEGSYLCLRESSHEPLVMRVIMQGQSARFLSRQSGHSYLIHTQRQAGIALCVLSSVYHIRVNSKKEEIVPGWLIDQISGPGGRGLRHKTSAMYVCLLHFNRLRTDLFCILRYLERIISGYVLKWLNKATRVKCCYSLEVRKGEFFRSFYSRHLTTIQNQEDFSKLASVPKREVSTAELLN</sequence>
<keyword evidence="2" id="KW-1185">Reference proteome</keyword>
<evidence type="ECO:0000313" key="2">
    <source>
        <dbReference type="Proteomes" id="UP000499080"/>
    </source>
</evidence>
<gene>
    <name evidence="1" type="ORF">AVEN_957_1</name>
</gene>
<reference evidence="1 2" key="1">
    <citation type="journal article" date="2019" name="Sci. Rep.">
        <title>Orb-weaving spider Araneus ventricosus genome elucidates the spidroin gene catalogue.</title>
        <authorList>
            <person name="Kono N."/>
            <person name="Nakamura H."/>
            <person name="Ohtoshi R."/>
            <person name="Moran D.A.P."/>
            <person name="Shinohara A."/>
            <person name="Yoshida Y."/>
            <person name="Fujiwara M."/>
            <person name="Mori M."/>
            <person name="Tomita M."/>
            <person name="Arakawa K."/>
        </authorList>
    </citation>
    <scope>NUCLEOTIDE SEQUENCE [LARGE SCALE GENOMIC DNA]</scope>
</reference>
<dbReference type="Proteomes" id="UP000499080">
    <property type="component" value="Unassembled WGS sequence"/>
</dbReference>
<accession>A0A4Y2CW98</accession>
<dbReference type="AlphaFoldDB" id="A0A4Y2CW98"/>